<evidence type="ECO:0000256" key="1">
    <source>
        <dbReference type="SAM" id="MobiDB-lite"/>
    </source>
</evidence>
<protein>
    <submittedName>
        <fullName evidence="2">Uncharacterized protein</fullName>
    </submittedName>
</protein>
<reference evidence="2 3" key="1">
    <citation type="submission" date="2017-04" db="EMBL/GenBank/DDBJ databases">
        <title>Draft genome sequence of Tuber borchii Vittad., a whitish edible truffle.</title>
        <authorList>
            <consortium name="DOE Joint Genome Institute"/>
            <person name="Murat C."/>
            <person name="Kuo A."/>
            <person name="Barry K.W."/>
            <person name="Clum A."/>
            <person name="Dockter R.B."/>
            <person name="Fauchery L."/>
            <person name="Iotti M."/>
            <person name="Kohler A."/>
            <person name="Labutti K."/>
            <person name="Lindquist E.A."/>
            <person name="Lipzen A."/>
            <person name="Ohm R.A."/>
            <person name="Wang M."/>
            <person name="Grigoriev I.V."/>
            <person name="Zambonelli A."/>
            <person name="Martin F.M."/>
        </authorList>
    </citation>
    <scope>NUCLEOTIDE SEQUENCE [LARGE SCALE GENOMIC DNA]</scope>
    <source>
        <strain evidence="2 3">Tbo3840</strain>
    </source>
</reference>
<dbReference type="AlphaFoldDB" id="A0A2T7A6J1"/>
<name>A0A2T7A6J1_TUBBO</name>
<comment type="caution">
    <text evidence="2">The sequence shown here is derived from an EMBL/GenBank/DDBJ whole genome shotgun (WGS) entry which is preliminary data.</text>
</comment>
<dbReference type="Proteomes" id="UP000244722">
    <property type="component" value="Unassembled WGS sequence"/>
</dbReference>
<evidence type="ECO:0000313" key="3">
    <source>
        <dbReference type="Proteomes" id="UP000244722"/>
    </source>
</evidence>
<dbReference type="OrthoDB" id="5450301at2759"/>
<accession>A0A2T7A6J1</accession>
<evidence type="ECO:0000313" key="2">
    <source>
        <dbReference type="EMBL" id="PUU83356.1"/>
    </source>
</evidence>
<gene>
    <name evidence="2" type="ORF">B9Z19DRAFT_1061048</name>
</gene>
<feature type="region of interest" description="Disordered" evidence="1">
    <location>
        <begin position="68"/>
        <end position="119"/>
    </location>
</feature>
<dbReference type="EMBL" id="NESQ01000014">
    <property type="protein sequence ID" value="PUU83356.1"/>
    <property type="molecule type" value="Genomic_DNA"/>
</dbReference>
<organism evidence="2 3">
    <name type="scientific">Tuber borchii</name>
    <name type="common">White truffle</name>
    <dbReference type="NCBI Taxonomy" id="42251"/>
    <lineage>
        <taxon>Eukaryota</taxon>
        <taxon>Fungi</taxon>
        <taxon>Dikarya</taxon>
        <taxon>Ascomycota</taxon>
        <taxon>Pezizomycotina</taxon>
        <taxon>Pezizomycetes</taxon>
        <taxon>Pezizales</taxon>
        <taxon>Tuberaceae</taxon>
        <taxon>Tuber</taxon>
    </lineage>
</organism>
<sequence>MASTGRRSNYITLILLHQEHFRHPTSLTLNTWQEYSQTTKTTLSLKSNPLTQFPLQPSTVVSIMTSIQAPPSSSDKAHKDLSSQKNQTPKSTVMPRSPQEDISAGYVPTDADNSASSPENQAIFQQIPNSSSILVEALPNATNVNPRLDTLPCRVLSCSFVFKGKFPYGYLWRHLGRPGAHGLTGDERTAWENLHKIEHDRLLVTRITPAQRRREANRAKVRKRLRTAEFEQRAKNMGITEEALVAQKVVIWEGMRAAEKHGRDIEVCALYSALFWGP</sequence>
<keyword evidence="3" id="KW-1185">Reference proteome</keyword>
<proteinExistence type="predicted"/>